<protein>
    <submittedName>
        <fullName evidence="4">Peptide-N-glycosidase F-related protein</fullName>
    </submittedName>
</protein>
<keyword evidence="5" id="KW-1185">Reference proteome</keyword>
<keyword evidence="1" id="KW-1015">Disulfide bond</keyword>
<feature type="domain" description="Peptide-N-glycosidase F N-terminal" evidence="3">
    <location>
        <begin position="149"/>
        <end position="274"/>
    </location>
</feature>
<dbReference type="InterPro" id="IPR014784">
    <property type="entry name" value="Cu2_ascorb_mOase-like_C"/>
</dbReference>
<gene>
    <name evidence="4" type="ORF">ACFSQ0_04665</name>
</gene>
<feature type="chain" id="PRO_5045969480" evidence="2">
    <location>
        <begin position="21"/>
        <end position="454"/>
    </location>
</feature>
<dbReference type="InterPro" id="IPR015196">
    <property type="entry name" value="PngaseF_N"/>
</dbReference>
<organism evidence="4 5">
    <name type="scientific">Mesonia sediminis</name>
    <dbReference type="NCBI Taxonomy" id="1703946"/>
    <lineage>
        <taxon>Bacteria</taxon>
        <taxon>Pseudomonadati</taxon>
        <taxon>Bacteroidota</taxon>
        <taxon>Flavobacteriia</taxon>
        <taxon>Flavobacteriales</taxon>
        <taxon>Flavobacteriaceae</taxon>
        <taxon>Mesonia</taxon>
    </lineage>
</organism>
<dbReference type="Gene3D" id="2.60.120.230">
    <property type="match status" value="2"/>
</dbReference>
<evidence type="ECO:0000313" key="5">
    <source>
        <dbReference type="Proteomes" id="UP001597357"/>
    </source>
</evidence>
<dbReference type="PANTHER" id="PTHR39319:SF1">
    <property type="entry name" value="SI:DKEY-256H2.1"/>
    <property type="match status" value="1"/>
</dbReference>
<name>A0ABW5SD23_9FLAO</name>
<dbReference type="EMBL" id="JBHULZ010000023">
    <property type="protein sequence ID" value="MFD2697275.1"/>
    <property type="molecule type" value="Genomic_DNA"/>
</dbReference>
<keyword evidence="2" id="KW-0732">Signal</keyword>
<comment type="caution">
    <text evidence="4">The sequence shown here is derived from an EMBL/GenBank/DDBJ whole genome shotgun (WGS) entry which is preliminary data.</text>
</comment>
<reference evidence="5" key="1">
    <citation type="journal article" date="2019" name="Int. J. Syst. Evol. Microbiol.">
        <title>The Global Catalogue of Microorganisms (GCM) 10K type strain sequencing project: providing services to taxonomists for standard genome sequencing and annotation.</title>
        <authorList>
            <consortium name="The Broad Institute Genomics Platform"/>
            <consortium name="The Broad Institute Genome Sequencing Center for Infectious Disease"/>
            <person name="Wu L."/>
            <person name="Ma J."/>
        </authorList>
    </citation>
    <scope>NUCLEOTIDE SEQUENCE [LARGE SCALE GENOMIC DNA]</scope>
    <source>
        <strain evidence="5">KCTC 42255</strain>
    </source>
</reference>
<dbReference type="InterPro" id="IPR015197">
    <property type="entry name" value="PngaseF_C"/>
</dbReference>
<dbReference type="RefSeq" id="WP_379044831.1">
    <property type="nucleotide sequence ID" value="NZ_JBHULZ010000023.1"/>
</dbReference>
<dbReference type="Pfam" id="PF09113">
    <property type="entry name" value="N-glycanase_C"/>
    <property type="match status" value="1"/>
</dbReference>
<evidence type="ECO:0000313" key="4">
    <source>
        <dbReference type="EMBL" id="MFD2697275.1"/>
    </source>
</evidence>
<dbReference type="SUPFAM" id="SSF49742">
    <property type="entry name" value="PHM/PNGase F"/>
    <property type="match status" value="2"/>
</dbReference>
<dbReference type="PANTHER" id="PTHR39319">
    <property type="entry name" value="SI:DKEY-256H2.1"/>
    <property type="match status" value="1"/>
</dbReference>
<evidence type="ECO:0000259" key="3">
    <source>
        <dbReference type="SMART" id="SM01290"/>
    </source>
</evidence>
<dbReference type="InterPro" id="IPR053251">
    <property type="entry name" value="N-glycanase"/>
</dbReference>
<evidence type="ECO:0000256" key="1">
    <source>
        <dbReference type="ARBA" id="ARBA00023157"/>
    </source>
</evidence>
<dbReference type="InterPro" id="IPR008977">
    <property type="entry name" value="PHM/PNGase_F_dom_sf"/>
</dbReference>
<proteinExistence type="predicted"/>
<dbReference type="PROSITE" id="PS51257">
    <property type="entry name" value="PROKAR_LIPOPROTEIN"/>
    <property type="match status" value="1"/>
</dbReference>
<feature type="signal peptide" evidence="2">
    <location>
        <begin position="1"/>
        <end position="20"/>
    </location>
</feature>
<dbReference type="SMART" id="SM01290">
    <property type="entry name" value="N-glycanase_N"/>
    <property type="match status" value="1"/>
</dbReference>
<sequence>MILKNHICKTLFLCFLGFTAVLFSCSDDDSSTVSEEDKTLLISTNINSLTFEDTELGSSSNRNFSLQYANLNAPIKITTMGDFQIGFDLENLSKSIDISNEDEETTKTIYVKFTPTQTGLQNSELKIVNGDEFEKIITLQAKGKVKTITMSTFSDKRVAFGNGHDQSAVQSFDFPTDIDKVSQIKMFVKLRCPAGGCDEWDVFANVKVKDPATGEFYEMGRFITPYWNDNSQLPRGFEYDVTDFKSLLTGNNELRIRTECWNSKGYLVSVEFDFIYGTPEYKYSAIVPIIAYDDWSSSGVPYGKTHNFDLDKSVSIPNEAEKIHLRSTISGWGHATPYDSGGRGCAEWCYRTHYIKINGTQKYTHDLGPIGCAQNPVSNQEPGNWKPDRAGWCPGMEVPIRIDEMESTWAGQSFNFEYDYENWTNNGANGDAFYATNTFVVVQSNNPISPAIVN</sequence>
<evidence type="ECO:0000256" key="2">
    <source>
        <dbReference type="SAM" id="SignalP"/>
    </source>
</evidence>
<accession>A0ABW5SD23</accession>
<dbReference type="Proteomes" id="UP001597357">
    <property type="component" value="Unassembled WGS sequence"/>
</dbReference>